<keyword evidence="5 7" id="KW-1133">Transmembrane helix</keyword>
<keyword evidence="6 7" id="KW-0472">Membrane</keyword>
<evidence type="ECO:0000313" key="9">
    <source>
        <dbReference type="Proteomes" id="UP000244937"/>
    </source>
</evidence>
<protein>
    <submittedName>
        <fullName evidence="8">Diacylglyceryl transferase</fullName>
    </submittedName>
</protein>
<organism evidence="8 9">
    <name type="scientific">Flavobacterium pallidum</name>
    <dbReference type="NCBI Taxonomy" id="2172098"/>
    <lineage>
        <taxon>Bacteria</taxon>
        <taxon>Pseudomonadati</taxon>
        <taxon>Bacteroidota</taxon>
        <taxon>Flavobacteriia</taxon>
        <taxon>Flavobacteriales</taxon>
        <taxon>Flavobacteriaceae</taxon>
        <taxon>Flavobacterium</taxon>
    </lineage>
</organism>
<feature type="transmembrane region" description="Helical" evidence="7">
    <location>
        <begin position="116"/>
        <end position="138"/>
    </location>
</feature>
<name>A0A2S1SKT1_9FLAO</name>
<comment type="similarity">
    <text evidence="1">Belongs to the Lgt family.</text>
</comment>
<evidence type="ECO:0000256" key="4">
    <source>
        <dbReference type="ARBA" id="ARBA00022692"/>
    </source>
</evidence>
<feature type="transmembrane region" description="Helical" evidence="7">
    <location>
        <begin position="158"/>
        <end position="178"/>
    </location>
</feature>
<feature type="transmembrane region" description="Helical" evidence="7">
    <location>
        <begin position="190"/>
        <end position="206"/>
    </location>
</feature>
<keyword evidence="2" id="KW-1003">Cell membrane</keyword>
<keyword evidence="9" id="KW-1185">Reference proteome</keyword>
<evidence type="ECO:0000256" key="5">
    <source>
        <dbReference type="ARBA" id="ARBA00022989"/>
    </source>
</evidence>
<feature type="transmembrane region" description="Helical" evidence="7">
    <location>
        <begin position="47"/>
        <end position="67"/>
    </location>
</feature>
<dbReference type="Pfam" id="PF01790">
    <property type="entry name" value="LGT"/>
    <property type="match status" value="1"/>
</dbReference>
<feature type="transmembrane region" description="Helical" evidence="7">
    <location>
        <begin position="212"/>
        <end position="233"/>
    </location>
</feature>
<evidence type="ECO:0000256" key="3">
    <source>
        <dbReference type="ARBA" id="ARBA00022679"/>
    </source>
</evidence>
<keyword evidence="3 8" id="KW-0808">Transferase</keyword>
<evidence type="ECO:0000313" key="8">
    <source>
        <dbReference type="EMBL" id="AWI26947.1"/>
    </source>
</evidence>
<dbReference type="AlphaFoldDB" id="A0A2S1SKT1"/>
<dbReference type="GO" id="GO:0005886">
    <property type="term" value="C:plasma membrane"/>
    <property type="evidence" value="ECO:0007669"/>
    <property type="project" value="InterPro"/>
</dbReference>
<dbReference type="GO" id="GO:0042158">
    <property type="term" value="P:lipoprotein biosynthetic process"/>
    <property type="evidence" value="ECO:0007669"/>
    <property type="project" value="InterPro"/>
</dbReference>
<feature type="transmembrane region" description="Helical" evidence="7">
    <location>
        <begin position="87"/>
        <end position="104"/>
    </location>
</feature>
<dbReference type="PANTHER" id="PTHR30589:SF0">
    <property type="entry name" value="PHOSPHATIDYLGLYCEROL--PROLIPOPROTEIN DIACYLGLYCERYL TRANSFERASE"/>
    <property type="match status" value="1"/>
</dbReference>
<dbReference type="KEGG" id="fpal:HYN49_14120"/>
<accession>A0A2S1SKT1</accession>
<sequence length="254" mass="28835">MKLPFDFPLFQNPGLVHYVFETMAFVVGMQVYYAHRKKITDHISDKNRLLILAGAISGALLGSRLVAVLENPQAIASLTLSEIYQSKTIAGGLAGGLFGVELIKKCIGVNTASGDLYVLPIITAVFIGRIGCFLSGVAEPTFGIETTFFTGMDLGDGVQRHPIALYEMFFLLLLWIVFRKIKNYRIINGDRFKLFMILYFLFRFLVEFLKPFHPLIAGLSSIHLTCLFIYIYYHRFLLRITNLKSHEDQRLRLL</sequence>
<dbReference type="OrthoDB" id="871140at2"/>
<feature type="transmembrane region" description="Helical" evidence="7">
    <location>
        <begin position="15"/>
        <end position="35"/>
    </location>
</feature>
<evidence type="ECO:0000256" key="1">
    <source>
        <dbReference type="ARBA" id="ARBA00007150"/>
    </source>
</evidence>
<evidence type="ECO:0000256" key="6">
    <source>
        <dbReference type="ARBA" id="ARBA00023136"/>
    </source>
</evidence>
<dbReference type="RefSeq" id="WP_108904719.1">
    <property type="nucleotide sequence ID" value="NZ_CP029187.1"/>
</dbReference>
<evidence type="ECO:0000256" key="7">
    <source>
        <dbReference type="SAM" id="Phobius"/>
    </source>
</evidence>
<dbReference type="EMBL" id="CP029187">
    <property type="protein sequence ID" value="AWI26947.1"/>
    <property type="molecule type" value="Genomic_DNA"/>
</dbReference>
<proteinExistence type="inferred from homology"/>
<dbReference type="PANTHER" id="PTHR30589">
    <property type="entry name" value="PROLIPOPROTEIN DIACYLGLYCERYL TRANSFERASE"/>
    <property type="match status" value="1"/>
</dbReference>
<reference evidence="8 9" key="1">
    <citation type="submission" date="2018-05" db="EMBL/GenBank/DDBJ databases">
        <title>Genome sequencing of Flavobacterium sp. HYN0049.</title>
        <authorList>
            <person name="Yi H."/>
            <person name="Baek C."/>
        </authorList>
    </citation>
    <scope>NUCLEOTIDE SEQUENCE [LARGE SCALE GENOMIC DNA]</scope>
    <source>
        <strain evidence="8 9">HYN0049</strain>
    </source>
</reference>
<evidence type="ECO:0000256" key="2">
    <source>
        <dbReference type="ARBA" id="ARBA00022475"/>
    </source>
</evidence>
<dbReference type="Proteomes" id="UP000244937">
    <property type="component" value="Chromosome"/>
</dbReference>
<gene>
    <name evidence="8" type="ORF">HYN49_14120</name>
</gene>
<keyword evidence="4 7" id="KW-0812">Transmembrane</keyword>
<dbReference type="InterPro" id="IPR001640">
    <property type="entry name" value="Lgt"/>
</dbReference>
<dbReference type="GO" id="GO:0008961">
    <property type="term" value="F:phosphatidylglycerol-prolipoprotein diacylglyceryl transferase activity"/>
    <property type="evidence" value="ECO:0007669"/>
    <property type="project" value="InterPro"/>
</dbReference>